<keyword evidence="1" id="KW-0812">Transmembrane</keyword>
<feature type="transmembrane region" description="Helical" evidence="1">
    <location>
        <begin position="39"/>
        <end position="61"/>
    </location>
</feature>
<protein>
    <submittedName>
        <fullName evidence="2">Uncharacterized protein</fullName>
    </submittedName>
</protein>
<organism evidence="2 3">
    <name type="scientific">Humisphaera borealis</name>
    <dbReference type="NCBI Taxonomy" id="2807512"/>
    <lineage>
        <taxon>Bacteria</taxon>
        <taxon>Pseudomonadati</taxon>
        <taxon>Planctomycetota</taxon>
        <taxon>Phycisphaerae</taxon>
        <taxon>Tepidisphaerales</taxon>
        <taxon>Tepidisphaeraceae</taxon>
        <taxon>Humisphaera</taxon>
    </lineage>
</organism>
<dbReference type="EMBL" id="CP063458">
    <property type="protein sequence ID" value="QOV91671.1"/>
    <property type="molecule type" value="Genomic_DNA"/>
</dbReference>
<evidence type="ECO:0000313" key="3">
    <source>
        <dbReference type="Proteomes" id="UP000593765"/>
    </source>
</evidence>
<keyword evidence="1" id="KW-0472">Membrane</keyword>
<sequence length="334" mass="37496">MESRKSFPLVALLMLIGALTISVVLIGLGIYRVAVSRDWIILSAGALGVVVTLVAWAAIAASGSAASAENHAVVDGRLDMISDRLFQAVGLLSRISEQQLISDRAKSVAFREKDRDAIRRAIQEDINRGDFDAALRLSDEFESAFGYRAEAAKFRDEVRGRRQDQVRRQIQEVVEVIDRHTRSEQWNGALREAERLMSMFPDNDQVRGLPLEIDRRRQEYKKRLLESWQEAVARHDTDGSIEILRQLDAYLTPAEASGMEESVRQVFKERRDQLAKLFGDAVRDHKWPEAIRAGETIIAEFPESRMAQEVREKMPVLRQQANGVSTAAAVAAGV</sequence>
<evidence type="ECO:0000313" key="2">
    <source>
        <dbReference type="EMBL" id="QOV91671.1"/>
    </source>
</evidence>
<feature type="transmembrane region" description="Helical" evidence="1">
    <location>
        <begin position="7"/>
        <end position="33"/>
    </location>
</feature>
<proteinExistence type="predicted"/>
<evidence type="ECO:0000256" key="1">
    <source>
        <dbReference type="SAM" id="Phobius"/>
    </source>
</evidence>
<dbReference type="RefSeq" id="WP_206294975.1">
    <property type="nucleotide sequence ID" value="NZ_CP063458.1"/>
</dbReference>
<accession>A0A7M2X3S8</accession>
<dbReference type="Proteomes" id="UP000593765">
    <property type="component" value="Chromosome"/>
</dbReference>
<reference evidence="2 3" key="1">
    <citation type="submission" date="2020-10" db="EMBL/GenBank/DDBJ databases">
        <title>Wide distribution of Phycisphaera-like planctomycetes from WD2101 soil group in peatlands and genome analysis of the first cultivated representative.</title>
        <authorList>
            <person name="Dedysh S.N."/>
            <person name="Beletsky A.V."/>
            <person name="Ivanova A."/>
            <person name="Kulichevskaya I.S."/>
            <person name="Suzina N.E."/>
            <person name="Philippov D.A."/>
            <person name="Rakitin A.L."/>
            <person name="Mardanov A.V."/>
            <person name="Ravin N.V."/>
        </authorList>
    </citation>
    <scope>NUCLEOTIDE SEQUENCE [LARGE SCALE GENOMIC DNA]</scope>
    <source>
        <strain evidence="2 3">M1803</strain>
    </source>
</reference>
<dbReference type="KEGG" id="hbs:IPV69_10030"/>
<keyword evidence="3" id="KW-1185">Reference proteome</keyword>
<gene>
    <name evidence="2" type="ORF">IPV69_10030</name>
</gene>
<keyword evidence="1" id="KW-1133">Transmembrane helix</keyword>
<dbReference type="AlphaFoldDB" id="A0A7M2X3S8"/>
<name>A0A7M2X3S8_9BACT</name>